<keyword evidence="2" id="KW-1185">Reference proteome</keyword>
<evidence type="ECO:0000313" key="2">
    <source>
        <dbReference type="Proteomes" id="UP000827872"/>
    </source>
</evidence>
<organism evidence="1 2">
    <name type="scientific">Sphaerodactylus townsendi</name>
    <dbReference type="NCBI Taxonomy" id="933632"/>
    <lineage>
        <taxon>Eukaryota</taxon>
        <taxon>Metazoa</taxon>
        <taxon>Chordata</taxon>
        <taxon>Craniata</taxon>
        <taxon>Vertebrata</taxon>
        <taxon>Euteleostomi</taxon>
        <taxon>Lepidosauria</taxon>
        <taxon>Squamata</taxon>
        <taxon>Bifurcata</taxon>
        <taxon>Gekkota</taxon>
        <taxon>Sphaerodactylidae</taxon>
        <taxon>Sphaerodactylus</taxon>
    </lineage>
</organism>
<reference evidence="1" key="1">
    <citation type="submission" date="2021-08" db="EMBL/GenBank/DDBJ databases">
        <title>The first chromosome-level gecko genome reveals the dynamic sex chromosomes of Neotropical dwarf geckos (Sphaerodactylidae: Sphaerodactylus).</title>
        <authorList>
            <person name="Pinto B.J."/>
            <person name="Keating S.E."/>
            <person name="Gamble T."/>
        </authorList>
    </citation>
    <scope>NUCLEOTIDE SEQUENCE</scope>
    <source>
        <strain evidence="1">TG3544</strain>
    </source>
</reference>
<dbReference type="Proteomes" id="UP000827872">
    <property type="component" value="Linkage Group LG16"/>
</dbReference>
<proteinExistence type="predicted"/>
<evidence type="ECO:0000313" key="1">
    <source>
        <dbReference type="EMBL" id="KAH7990381.1"/>
    </source>
</evidence>
<gene>
    <name evidence="1" type="ORF">K3G42_006538</name>
</gene>
<protein>
    <submittedName>
        <fullName evidence="1">Uncharacterized protein</fullName>
    </submittedName>
</protein>
<dbReference type="EMBL" id="CM037629">
    <property type="protein sequence ID" value="KAH7990381.1"/>
    <property type="molecule type" value="Genomic_DNA"/>
</dbReference>
<accession>A0ACB8ECR7</accession>
<comment type="caution">
    <text evidence="1">The sequence shown here is derived from an EMBL/GenBank/DDBJ whole genome shotgun (WGS) entry which is preliminary data.</text>
</comment>
<name>A0ACB8ECR7_9SAUR</name>
<sequence>MIYETQFFGFTPQTCMMRVYLAFQDHLFHMMLVIEEVVLKKLKSMHDTKLTPSSIRRSSEKFLAYTRNHFHQLFGKMEQMLLQVVLSIPENVLLPEHKCQEQYHYTASEFEKLQEEVRHLEHRVKGEISAQQALKTELEEQKATQEQLKRILQWFDGLDNVCRVHGASNLKESFVFLKGNATKLQTVMQEVEDKSKKLHTKCSCYQKEEKRLADQSPKVSKSY</sequence>